<sequence length="72" mass="8152">MTVRTSDPHVQPSRDGLILMLVAIVLVMVAILVCARLVELPWLWTSLLLLPPLLGLLLIGQLWRQRGRSRDQ</sequence>
<reference evidence="2 3" key="1">
    <citation type="submission" date="2019-05" db="EMBL/GenBank/DDBJ databases">
        <title>OXA-830, a novel chromosomally encoded expanded-spectrum class D beta-lactamase in Aeromonas simiae.</title>
        <authorList>
            <person name="Zhou W."/>
            <person name="Chen Q."/>
        </authorList>
    </citation>
    <scope>NUCLEOTIDE SEQUENCE [LARGE SCALE GENOMIC DNA]</scope>
    <source>
        <strain evidence="2 3">A6</strain>
    </source>
</reference>
<accession>A0A5J6WU83</accession>
<evidence type="ECO:0000256" key="1">
    <source>
        <dbReference type="SAM" id="Phobius"/>
    </source>
</evidence>
<keyword evidence="1" id="KW-0472">Membrane</keyword>
<feature type="transmembrane region" description="Helical" evidence="1">
    <location>
        <begin position="44"/>
        <end position="63"/>
    </location>
</feature>
<evidence type="ECO:0000313" key="2">
    <source>
        <dbReference type="EMBL" id="QFI54482.1"/>
    </source>
</evidence>
<dbReference type="RefSeq" id="WP_193003942.1">
    <property type="nucleotide sequence ID" value="NZ_CP040449.1"/>
</dbReference>
<dbReference type="Proteomes" id="UP000594034">
    <property type="component" value="Chromosome"/>
</dbReference>
<feature type="transmembrane region" description="Helical" evidence="1">
    <location>
        <begin position="16"/>
        <end position="38"/>
    </location>
</feature>
<keyword evidence="1" id="KW-0812">Transmembrane</keyword>
<organism evidence="2 3">
    <name type="scientific">Aeromonas simiae</name>
    <dbReference type="NCBI Taxonomy" id="218936"/>
    <lineage>
        <taxon>Bacteria</taxon>
        <taxon>Pseudomonadati</taxon>
        <taxon>Pseudomonadota</taxon>
        <taxon>Gammaproteobacteria</taxon>
        <taxon>Aeromonadales</taxon>
        <taxon>Aeromonadaceae</taxon>
        <taxon>Aeromonas</taxon>
    </lineage>
</organism>
<dbReference type="AlphaFoldDB" id="A0A5J6WU83"/>
<keyword evidence="3" id="KW-1185">Reference proteome</keyword>
<name>A0A5J6WU83_9GAMM</name>
<evidence type="ECO:0000313" key="3">
    <source>
        <dbReference type="Proteomes" id="UP000594034"/>
    </source>
</evidence>
<proteinExistence type="predicted"/>
<keyword evidence="1" id="KW-1133">Transmembrane helix</keyword>
<dbReference type="KEGG" id="asim:FE240_07105"/>
<dbReference type="EMBL" id="CP040449">
    <property type="protein sequence ID" value="QFI54482.1"/>
    <property type="molecule type" value="Genomic_DNA"/>
</dbReference>
<protein>
    <submittedName>
        <fullName evidence="2">Uncharacterized protein</fullName>
    </submittedName>
</protein>
<gene>
    <name evidence="2" type="ORF">FE240_07105</name>
</gene>